<dbReference type="EMBL" id="JABTXI010000016">
    <property type="protein sequence ID" value="MBY3594008.1"/>
    <property type="molecule type" value="Genomic_DNA"/>
</dbReference>
<evidence type="ECO:0000313" key="4">
    <source>
        <dbReference type="Proteomes" id="UP000720124"/>
    </source>
</evidence>
<name>A0ABS7LTL9_9HYPH</name>
<dbReference type="Gene3D" id="3.90.45.10">
    <property type="entry name" value="Peptide deformylase"/>
    <property type="match status" value="1"/>
</dbReference>
<gene>
    <name evidence="3" type="ORF">HJA87_29675</name>
</gene>
<dbReference type="Pfam" id="PF01327">
    <property type="entry name" value="Pep_deformylase"/>
    <property type="match status" value="1"/>
</dbReference>
<proteinExistence type="inferred from homology"/>
<dbReference type="CDD" id="cd00487">
    <property type="entry name" value="Pep_deformylase"/>
    <property type="match status" value="1"/>
</dbReference>
<dbReference type="PANTHER" id="PTHR10458:SF22">
    <property type="entry name" value="PEPTIDE DEFORMYLASE"/>
    <property type="match status" value="1"/>
</dbReference>
<dbReference type="PIRSF" id="PIRSF004749">
    <property type="entry name" value="Pep_def"/>
    <property type="match status" value="1"/>
</dbReference>
<comment type="similarity">
    <text evidence="1 2">Belongs to the polypeptide deformylase family.</text>
</comment>
<dbReference type="GeneID" id="66146415"/>
<dbReference type="InterPro" id="IPR023635">
    <property type="entry name" value="Peptide_deformylase"/>
</dbReference>
<dbReference type="PANTHER" id="PTHR10458">
    <property type="entry name" value="PEPTIDE DEFORMYLASE"/>
    <property type="match status" value="1"/>
</dbReference>
<dbReference type="GO" id="GO:0042586">
    <property type="term" value="F:peptide deformylase activity"/>
    <property type="evidence" value="ECO:0007669"/>
    <property type="project" value="UniProtKB-EC"/>
</dbReference>
<accession>A0ABS7LTL9</accession>
<dbReference type="SUPFAM" id="SSF56420">
    <property type="entry name" value="Peptide deformylase"/>
    <property type="match status" value="1"/>
</dbReference>
<comment type="caution">
    <text evidence="2">Lacks conserved residue(s) required for the propagation of feature annotation.</text>
</comment>
<reference evidence="3 4" key="1">
    <citation type="submission" date="2020-06" db="EMBL/GenBank/DDBJ databases">
        <title>Global-level population genomics: horizontal gene transfer, symbiosis and evolution in Rhizobia.</title>
        <authorList>
            <person name="Gai Y."/>
        </authorList>
    </citation>
    <scope>NUCLEOTIDE SEQUENCE [LARGE SCALE GENOMIC DNA]</scope>
    <source>
        <strain evidence="3 4">PLR6_1b</strain>
    </source>
</reference>
<keyword evidence="3" id="KW-0378">Hydrolase</keyword>
<keyword evidence="4" id="KW-1185">Reference proteome</keyword>
<dbReference type="RefSeq" id="WP_064710583.1">
    <property type="nucleotide sequence ID" value="NZ_CP071612.1"/>
</dbReference>
<dbReference type="InterPro" id="IPR036821">
    <property type="entry name" value="Peptide_deformylase_sf"/>
</dbReference>
<comment type="caution">
    <text evidence="3">The sequence shown here is derived from an EMBL/GenBank/DDBJ whole genome shotgun (WGS) entry which is preliminary data.</text>
</comment>
<evidence type="ECO:0000313" key="3">
    <source>
        <dbReference type="EMBL" id="MBY3594008.1"/>
    </source>
</evidence>
<dbReference type="NCBIfam" id="NF009484">
    <property type="entry name" value="PRK12846.1-5"/>
    <property type="match status" value="1"/>
</dbReference>
<dbReference type="HAMAP" id="MF_00163">
    <property type="entry name" value="Pep_deformylase"/>
    <property type="match status" value="1"/>
</dbReference>
<feature type="active site" evidence="2">
    <location>
        <position position="134"/>
    </location>
</feature>
<evidence type="ECO:0000256" key="1">
    <source>
        <dbReference type="ARBA" id="ARBA00010759"/>
    </source>
</evidence>
<dbReference type="Proteomes" id="UP000720124">
    <property type="component" value="Unassembled WGS sequence"/>
</dbReference>
<dbReference type="PRINTS" id="PR01576">
    <property type="entry name" value="PDEFORMYLASE"/>
</dbReference>
<protein>
    <recommendedName>
        <fullName evidence="2">Peptide deformylase-like</fullName>
    </recommendedName>
    <alternativeName>
        <fullName evidence="2">Polypeptide deformylase-like</fullName>
    </alternativeName>
</protein>
<evidence type="ECO:0000256" key="2">
    <source>
        <dbReference type="HAMAP-Rule" id="MF_00163"/>
    </source>
</evidence>
<organism evidence="3 4">
    <name type="scientific">Rhizobium bangladeshense</name>
    <dbReference type="NCBI Taxonomy" id="1138189"/>
    <lineage>
        <taxon>Bacteria</taxon>
        <taxon>Pseudomonadati</taxon>
        <taxon>Pseudomonadota</taxon>
        <taxon>Alphaproteobacteria</taxon>
        <taxon>Hyphomicrobiales</taxon>
        <taxon>Rhizobiaceae</taxon>
        <taxon>Rhizobium/Agrobacterium group</taxon>
        <taxon>Rhizobium</taxon>
    </lineage>
</organism>
<sequence length="164" mass="18295">MPIRPILRYPNPGLKTVCAPVTAFDASLAELADDLLATMRAAPGVGITAAHIGVFLRITVLELDRADGVRLYVNPQITWRSQETMSHAEGSVSMPGATEEVTRPRAIGFRYQDAGGNVHEEAAEDFLAICLQHEIDQLDGIFWLQRLSRLKRDRLVKRWEKMQG</sequence>
<dbReference type="NCBIfam" id="TIGR00079">
    <property type="entry name" value="pept_deformyl"/>
    <property type="match status" value="1"/>
</dbReference>